<proteinExistence type="inferred from homology"/>
<evidence type="ECO:0000256" key="16">
    <source>
        <dbReference type="SAM" id="MobiDB-lite"/>
    </source>
</evidence>
<evidence type="ECO:0000256" key="1">
    <source>
        <dbReference type="ARBA" id="ARBA00004123"/>
    </source>
</evidence>
<dbReference type="InterPro" id="IPR044898">
    <property type="entry name" value="CDI_dom_sf"/>
</dbReference>
<feature type="compositionally biased region" description="Acidic residues" evidence="16">
    <location>
        <begin position="105"/>
        <end position="131"/>
    </location>
</feature>
<keyword evidence="7" id="KW-0597">Phosphoprotein</keyword>
<feature type="domain" description="Cyclin-dependent kinase inhibitor" evidence="17">
    <location>
        <begin position="31"/>
        <end position="79"/>
    </location>
</feature>
<keyword evidence="8" id="KW-0967">Endosome</keyword>
<evidence type="ECO:0000256" key="9">
    <source>
        <dbReference type="ARBA" id="ARBA00022843"/>
    </source>
</evidence>
<evidence type="ECO:0000256" key="7">
    <source>
        <dbReference type="ARBA" id="ARBA00022553"/>
    </source>
</evidence>
<evidence type="ECO:0000256" key="5">
    <source>
        <dbReference type="ARBA" id="ARBA00014547"/>
    </source>
</evidence>
<comment type="function">
    <text evidence="15">Important regulator of cell cycle progression. Inhibits the kinase activity of CDK2 bound to cyclin A, but has little inhibitory activity on CDK2 bound to SPDYA. Involved in G1 arrest. Potent inhibitor of cyclin E- and cyclin A-CDK2 complexes. Forms a complex with cyclin type D-CDK4 complexes and is involved in the assembly, stability, and modulation of CCND1-CDK4 complex activation. Acts either as an inhibitor or an activator of cyclin type D-CDK4 complexes depending on its phosphorylation state and/or stoichometry.</text>
</comment>
<evidence type="ECO:0000256" key="13">
    <source>
        <dbReference type="ARBA" id="ARBA00031903"/>
    </source>
</evidence>
<evidence type="ECO:0000259" key="17">
    <source>
        <dbReference type="Pfam" id="PF02234"/>
    </source>
</evidence>
<dbReference type="Pfam" id="PF02234">
    <property type="entry name" value="CDI"/>
    <property type="match status" value="1"/>
</dbReference>
<evidence type="ECO:0000256" key="6">
    <source>
        <dbReference type="ARBA" id="ARBA00022490"/>
    </source>
</evidence>
<evidence type="ECO:0000256" key="11">
    <source>
        <dbReference type="ARBA" id="ARBA00023242"/>
    </source>
</evidence>
<accession>A0A8C6WZ54</accession>
<evidence type="ECO:0000256" key="4">
    <source>
        <dbReference type="ARBA" id="ARBA00006726"/>
    </source>
</evidence>
<evidence type="ECO:0000256" key="2">
    <source>
        <dbReference type="ARBA" id="ARBA00004177"/>
    </source>
</evidence>
<keyword evidence="12" id="KW-0131">Cell cycle</keyword>
<dbReference type="GO" id="GO:0045930">
    <property type="term" value="P:negative regulation of mitotic cell cycle"/>
    <property type="evidence" value="ECO:0007669"/>
    <property type="project" value="TreeGrafter"/>
</dbReference>
<comment type="similarity">
    <text evidence="4">Belongs to the CDI family.</text>
</comment>
<sequence>MSDVRLSNASPTLERVDARQLDTIRPSVRRSLFGSPDPEELREFFEASRQEGERRFRDTYNFDPVGDRPLSPGRFEWEEWNDAPEFYRRPPHERLNGNKDQTAETVEDQTAETVEDQTAETVEDQTAETVEDQTAATERSRKRPSDPLEQVKYCSLPRHLTRSRVKAAFGGS</sequence>
<evidence type="ECO:0000256" key="8">
    <source>
        <dbReference type="ARBA" id="ARBA00022753"/>
    </source>
</evidence>
<dbReference type="PANTHER" id="PTHR10265:SF9">
    <property type="entry name" value="CYCLIN-DEPENDENT KINASE INHIBITOR 1B"/>
    <property type="match status" value="1"/>
</dbReference>
<keyword evidence="9" id="KW-0832">Ubl conjugation</keyword>
<evidence type="ECO:0000313" key="19">
    <source>
        <dbReference type="Proteomes" id="UP000694523"/>
    </source>
</evidence>
<reference evidence="18" key="2">
    <citation type="submission" date="2025-09" db="UniProtKB">
        <authorList>
            <consortium name="Ensembl"/>
        </authorList>
    </citation>
    <scope>IDENTIFICATION</scope>
</reference>
<dbReference type="GO" id="GO:0051087">
    <property type="term" value="F:protein-folding chaperone binding"/>
    <property type="evidence" value="ECO:0007669"/>
    <property type="project" value="TreeGrafter"/>
</dbReference>
<reference evidence="18" key="1">
    <citation type="submission" date="2025-08" db="UniProtKB">
        <authorList>
            <consortium name="Ensembl"/>
        </authorList>
    </citation>
    <scope>IDENTIFICATION</scope>
</reference>
<evidence type="ECO:0000256" key="10">
    <source>
        <dbReference type="ARBA" id="ARBA00023013"/>
    </source>
</evidence>
<dbReference type="GO" id="GO:0005768">
    <property type="term" value="C:endosome"/>
    <property type="evidence" value="ECO:0007669"/>
    <property type="project" value="UniProtKB-SubCell"/>
</dbReference>
<dbReference type="PANTHER" id="PTHR10265">
    <property type="entry name" value="CYCLIN-DEPENDENT KINASE INHIBITOR 1"/>
    <property type="match status" value="1"/>
</dbReference>
<dbReference type="GO" id="GO:0005634">
    <property type="term" value="C:nucleus"/>
    <property type="evidence" value="ECO:0007669"/>
    <property type="project" value="UniProtKB-SubCell"/>
</dbReference>
<feature type="region of interest" description="Disordered" evidence="16">
    <location>
        <begin position="87"/>
        <end position="155"/>
    </location>
</feature>
<feature type="compositionally biased region" description="Basic and acidic residues" evidence="16">
    <location>
        <begin position="87"/>
        <end position="97"/>
    </location>
</feature>
<keyword evidence="10" id="KW-0649">Protein kinase inhibitor</keyword>
<evidence type="ECO:0000256" key="14">
    <source>
        <dbReference type="ARBA" id="ARBA00031925"/>
    </source>
</evidence>
<protein>
    <recommendedName>
        <fullName evidence="5">Cyclin-dependent kinase inhibitor 1B</fullName>
    </recommendedName>
    <alternativeName>
        <fullName evidence="14">Cyclin-dependent kinase inhibitor p27</fullName>
    </alternativeName>
    <alternativeName>
        <fullName evidence="13">p27Kip1</fullName>
    </alternativeName>
</protein>
<dbReference type="GO" id="GO:0008285">
    <property type="term" value="P:negative regulation of cell population proliferation"/>
    <property type="evidence" value="ECO:0007669"/>
    <property type="project" value="TreeGrafter"/>
</dbReference>
<name>A0A8C6WZ54_9GOBI</name>
<keyword evidence="11" id="KW-0539">Nucleus</keyword>
<dbReference type="Proteomes" id="UP000694523">
    <property type="component" value="Unplaced"/>
</dbReference>
<feature type="compositionally biased region" description="Basic and acidic residues" evidence="16">
    <location>
        <begin position="49"/>
        <end position="60"/>
    </location>
</feature>
<evidence type="ECO:0000256" key="3">
    <source>
        <dbReference type="ARBA" id="ARBA00004496"/>
    </source>
</evidence>
<comment type="subcellular location">
    <subcellularLocation>
        <location evidence="3">Cytoplasm</location>
    </subcellularLocation>
    <subcellularLocation>
        <location evidence="2">Endosome</location>
    </subcellularLocation>
    <subcellularLocation>
        <location evidence="1">Nucleus</location>
    </subcellularLocation>
</comment>
<evidence type="ECO:0000256" key="15">
    <source>
        <dbReference type="ARBA" id="ARBA00045727"/>
    </source>
</evidence>
<dbReference type="AlphaFoldDB" id="A0A8C6WZ54"/>
<keyword evidence="6" id="KW-0963">Cytoplasm</keyword>
<evidence type="ECO:0000313" key="18">
    <source>
        <dbReference type="Ensembl" id="ENSNMLP00000042694.1"/>
    </source>
</evidence>
<evidence type="ECO:0000256" key="12">
    <source>
        <dbReference type="ARBA" id="ARBA00023306"/>
    </source>
</evidence>
<feature type="region of interest" description="Disordered" evidence="16">
    <location>
        <begin position="49"/>
        <end position="72"/>
    </location>
</feature>
<dbReference type="Gene3D" id="4.10.365.10">
    <property type="entry name" value="p27"/>
    <property type="match status" value="1"/>
</dbReference>
<dbReference type="Ensembl" id="ENSNMLT00000047418.1">
    <property type="protein sequence ID" value="ENSNMLP00000042694.1"/>
    <property type="gene ID" value="ENSNMLG00000025987.1"/>
</dbReference>
<keyword evidence="19" id="KW-1185">Reference proteome</keyword>
<dbReference type="InterPro" id="IPR003175">
    <property type="entry name" value="CDI_dom"/>
</dbReference>
<dbReference type="GO" id="GO:0000082">
    <property type="term" value="P:G1/S transition of mitotic cell cycle"/>
    <property type="evidence" value="ECO:0007669"/>
    <property type="project" value="TreeGrafter"/>
</dbReference>
<dbReference type="GO" id="GO:0004861">
    <property type="term" value="F:cyclin-dependent protein serine/threonine kinase inhibitor activity"/>
    <property type="evidence" value="ECO:0007669"/>
    <property type="project" value="InterPro"/>
</dbReference>
<organism evidence="18 19">
    <name type="scientific">Neogobius melanostomus</name>
    <name type="common">round goby</name>
    <dbReference type="NCBI Taxonomy" id="47308"/>
    <lineage>
        <taxon>Eukaryota</taxon>
        <taxon>Metazoa</taxon>
        <taxon>Chordata</taxon>
        <taxon>Craniata</taxon>
        <taxon>Vertebrata</taxon>
        <taxon>Euteleostomi</taxon>
        <taxon>Actinopterygii</taxon>
        <taxon>Neopterygii</taxon>
        <taxon>Teleostei</taxon>
        <taxon>Neoteleostei</taxon>
        <taxon>Acanthomorphata</taxon>
        <taxon>Gobiaria</taxon>
        <taxon>Gobiiformes</taxon>
        <taxon>Gobioidei</taxon>
        <taxon>Gobiidae</taxon>
        <taxon>Benthophilinae</taxon>
        <taxon>Neogobiini</taxon>
        <taxon>Neogobius</taxon>
    </lineage>
</organism>